<dbReference type="EMBL" id="CP053586">
    <property type="protein sequence ID" value="WNZ21407.1"/>
    <property type="molecule type" value="Genomic_DNA"/>
</dbReference>
<reference evidence="11" key="1">
    <citation type="submission" date="2020-05" db="EMBL/GenBank/DDBJ databases">
        <authorList>
            <person name="Zhu T."/>
            <person name="Keshari N."/>
            <person name="Lu X."/>
        </authorList>
    </citation>
    <scope>NUCLEOTIDE SEQUENCE</scope>
    <source>
        <strain evidence="11">NK1-12</strain>
    </source>
</reference>
<dbReference type="PANTHER" id="PTHR45527">
    <property type="entry name" value="NONRIBOSOMAL PEPTIDE SYNTHETASE"/>
    <property type="match status" value="1"/>
</dbReference>
<dbReference type="Pfam" id="PF13193">
    <property type="entry name" value="AMP-binding_C"/>
    <property type="match status" value="1"/>
</dbReference>
<dbReference type="InterPro" id="IPR020806">
    <property type="entry name" value="PKS_PP-bd"/>
</dbReference>
<name>A0AA97AHU0_9CYAN</name>
<evidence type="ECO:0000256" key="7">
    <source>
        <dbReference type="ARBA" id="ARBA00022598"/>
    </source>
</evidence>
<dbReference type="InterPro" id="IPR023213">
    <property type="entry name" value="CAT-like_dom_sf"/>
</dbReference>
<dbReference type="InterPro" id="IPR006162">
    <property type="entry name" value="Ppantetheine_attach_site"/>
</dbReference>
<dbReference type="InterPro" id="IPR036736">
    <property type="entry name" value="ACP-like_sf"/>
</dbReference>
<evidence type="ECO:0000256" key="5">
    <source>
        <dbReference type="ARBA" id="ARBA00022450"/>
    </source>
</evidence>
<dbReference type="FunFam" id="3.40.50.12780:FF:000012">
    <property type="entry name" value="Non-ribosomal peptide synthetase"/>
    <property type="match status" value="1"/>
</dbReference>
<keyword evidence="5" id="KW-0596">Phosphopantetheine</keyword>
<dbReference type="CDD" id="cd19535">
    <property type="entry name" value="Cyc_NRPS"/>
    <property type="match status" value="1"/>
</dbReference>
<evidence type="ECO:0000256" key="1">
    <source>
        <dbReference type="ARBA" id="ARBA00001957"/>
    </source>
</evidence>
<dbReference type="PROSITE" id="PS00455">
    <property type="entry name" value="AMP_BINDING"/>
    <property type="match status" value="2"/>
</dbReference>
<dbReference type="SUPFAM" id="SSF56801">
    <property type="entry name" value="Acetyl-CoA synthetase-like"/>
    <property type="match status" value="2"/>
</dbReference>
<dbReference type="InterPro" id="IPR000415">
    <property type="entry name" value="Nitroreductase-like"/>
</dbReference>
<dbReference type="InterPro" id="IPR045851">
    <property type="entry name" value="AMP-bd_C_sf"/>
</dbReference>
<feature type="domain" description="Carrier" evidence="10">
    <location>
        <begin position="1020"/>
        <end position="1095"/>
    </location>
</feature>
<sequence length="2553" mass="282856">MTDLHQQIADLTPAQRALFEQRLKQQSIQPSVMPILPRAESSSASSELPLSFAQQRLWFIQQLDPDSIAYNVPCGLRLRGNLNITALTQTLSALIQRHETLRTTFQLNADKQPVQVIAMAQPQILPIVDLTALANPAPTVEQLAQAAAQRPFDLRQPLLRCLLLRLQPTEHVLLLTTHHIISDRWSVGVFLRELSQLYDYFHGASGHGASGHGASGHGASPKDNSSESPLPALPIQYADWAIWQRQTLQGEHLETQIRYWRQQLQDLTGLELPIDYPRPALPSYRGATHPIQLSASLTAALKRLSAEAGVTLFMLLLAAFQTLLHRYTQQQDIAVGTDVANRERPETRGLIGLFVNTLVLRGDLSGNPSFRELLQRTRRVMAAALSHQDLPFEKLVELLNPERHLSQMMPLFQVKLDLQLAEVKPLTLTDLEVERLPFDNGTVKYDLRLNLQDSEQGINGQVEYSTDLFDPARIARLVEHFRTLLEAVVTNPNHRLSELPLLTPAEQQHLQQCNPTQQPYPNHLIHHWFDTQAAATPDRIALLCHSHALSYHTLACRANQLAHYLQSLGAAPDTRIGLCLPRTPALVIALLAVLKAGAAYVPLDPSYPPERLQWMVHDAEISILVTHSELPTLGRPELLVIQLDTDWDSIARCCPDPVATAATPADLAYLIYTSGSTGVPKGVAIEHRNTVAFLHWVEATFSPEQLAAVLASTSVCFDLSVFELLAPLSRGGTVVLADSALPLAQLPHLHHLTLLNTVPSVAQALLQLQALPPNLTTLTLAGEVLSSALVEQVYHHSWVTHLYNLYGPSEDTTYSTAYRIPLPPAAGAAPPIGTPIAHSQVYLLDAQLQLVPLGVVGEIYLAGAGLARGYWKRAELTAERFVPNPFGVGTRLYRTGDRGRYRADGCIEYLGRLDQQVKLRGVRIELGEIESLLAQHPQVREAVVAVQADQLVAYWVTANRNSANADPVTELRQFISARLPAYMVPAIWIALPELPRLPNGKLNRSALPQPTAQSAQSKTPPATAIEQTIAAIWQTELQIDAIGRDDNFFELGGHSLLAMTVVARISETLGIELPLRTLLQSPTVAGLAAEVSVSIPADILANISSNISTRISQPLFPTLTPDPDQRHQPFPLTEIQQAYWIGRHAAFELGNVSTHGYREIEVVGLTVVQVEQAMQRLINRHEMLRVIVQPDGQQRILAEVPPYRINTLDLRGCNTTETTARLTELRNQLSHQVLPTDTYPLFDIQAVLLDQNKIRFCISFDVLIGDAWSFQLLGQELAQILQHPERALPPLSLSFRDYVLAERSWRTSEVYQRSLDYWQQRLANLPPAPELPLIQAPSAISEPHFSRRSGQLDAPVWQRLKQQASQHNLTPSGLLLAVFAEVLSAWSRTPQFTLNLTLFNRLPLHPEVNQIVGDFTSSTLLAVDWSQDNSGQDNSGQDNSGQTSFSLRAQRLQAQLWQDLDHRYVSGVEVLRQLARQQQQTTRALMPVVFTSILTHDKKSIPANSTNQVSEHSPVNPPWQSNVIYSLSQTSQVYLDHQVAEVNEALVFNWDTIDELFPSGLLDEMFTAYTHSLEQLAHQPALWQSPTFPLPHLPCGIHTSRRSPLPPLTQRGEPSQPGIEVPLIKGDLGGSNPYIEPRSGSVYTVAHPPHPVPPSSPLLHTLFLDRVKLHPDHLAVITPQQRFTYQQLADRAYQLARYLQQQGISASNSASNSASIIAVVMEKGWEQIVAVLGILIAGAAYLPIDPNLPSERRTHLLQQTAARYILTQSRLDSSLSWTTPTPRLCLDTATVPTSPSPSPPPSLSPPSSPHSLAYLIYTSGSTGTPKGVMIDHQGAVNTILDINQRFQLDITDRVLGVSTLSFDLSVYDIFGTLAAGATLVLPDAEQSTDPAHWAELIQEHQITVWNSVPALMSLLLQQVNGASQQFANDISSLRLVLLSGDWIPLNLPAQIQQRCPAAEMISLGGATEASIWSIYYPITQVDPDWKSIPYGRALSHQQVYVLNHALMPCPTWVTGQIYIGGIGLAQGYWRDPDRTHTSFISHPQFGRLYRTGDLGRYWPDGTIEFLGREDFQVKLNGYRIELGEIEAALQQHAAIRAAVVTSDHHQLVAYVVPDTIPAIERVEFKLQQRRRSVTSEQRISLPLPADESGIPDLRRQSYRQFLSAPITLLQLSQLLSALRQFNLKDSPLPKYRYASAGSLYPVETYLLVKPERITDLDAGIYYYDAKHHNLALLNSLPVLSSTIYGSNQSIFEQAAFSLFLIGQLDAITPLYGDQSREFCFLEAGYMGQLLMQTAPDYDLGLCPIGTLNFAAIEAGFELTETHILLHSFVGGAIDSVWTTQWSGQASASSTQPSLLDQLRQFLQQTLPAYMVPHRFVFLDALPLSANGKVDRQALPRPLQTVGPNPTTATAPRTDIERTIAAIWQQALQVESICIHDNFFDLGGNSLTATQVLTQMRQTFQRDLSMRQFFTAATVAEQAALIQASPPPPHPTQTVDQPIPKLDRRAPSLPDLDLDQLSDQEVEAMLQQVLANKGLASEMRANESSTIASPENES</sequence>
<dbReference type="InterPro" id="IPR010071">
    <property type="entry name" value="AA_adenyl_dom"/>
</dbReference>
<gene>
    <name evidence="11" type="ORF">HJG54_00010</name>
</gene>
<dbReference type="SUPFAM" id="SSF47336">
    <property type="entry name" value="ACP-like"/>
    <property type="match status" value="2"/>
</dbReference>
<dbReference type="Pfam" id="PF00501">
    <property type="entry name" value="AMP-binding"/>
    <property type="match status" value="2"/>
</dbReference>
<comment type="cofactor">
    <cofactor evidence="1">
        <name>pantetheine 4'-phosphate</name>
        <dbReference type="ChEBI" id="CHEBI:47942"/>
    </cofactor>
</comment>
<feature type="compositionally biased region" description="Pro residues" evidence="9">
    <location>
        <begin position="1794"/>
        <end position="1807"/>
    </location>
</feature>
<dbReference type="SUPFAM" id="SSF55469">
    <property type="entry name" value="FMN-dependent nitroreductase-like"/>
    <property type="match status" value="1"/>
</dbReference>
<dbReference type="Gene3D" id="3.30.559.30">
    <property type="entry name" value="Nonribosomal peptide synthetase, condensation domain"/>
    <property type="match status" value="2"/>
</dbReference>
<dbReference type="Gene3D" id="3.40.50.980">
    <property type="match status" value="4"/>
</dbReference>
<comment type="similarity">
    <text evidence="3">Belongs to the ATP-dependent AMP-binding enzyme family. MbtB subfamily.</text>
</comment>
<feature type="region of interest" description="Disordered" evidence="9">
    <location>
        <begin position="2533"/>
        <end position="2553"/>
    </location>
</feature>
<feature type="compositionally biased region" description="Polar residues" evidence="9">
    <location>
        <begin position="2541"/>
        <end position="2553"/>
    </location>
</feature>
<dbReference type="SMART" id="SM00823">
    <property type="entry name" value="PKS_PP"/>
    <property type="match status" value="2"/>
</dbReference>
<dbReference type="Pfam" id="PF00668">
    <property type="entry name" value="Condensation"/>
    <property type="match status" value="3"/>
</dbReference>
<dbReference type="InterPro" id="IPR057737">
    <property type="entry name" value="Condensation_MtbB-like"/>
</dbReference>
<dbReference type="CDD" id="cd12114">
    <property type="entry name" value="A_NRPS_TlmIV_like"/>
    <property type="match status" value="1"/>
</dbReference>
<dbReference type="InterPro" id="IPR025110">
    <property type="entry name" value="AMP-bd_C"/>
</dbReference>
<evidence type="ECO:0000256" key="8">
    <source>
        <dbReference type="ARBA" id="ARBA00033440"/>
    </source>
</evidence>
<dbReference type="Pfam" id="PF00550">
    <property type="entry name" value="PP-binding"/>
    <property type="match status" value="2"/>
</dbReference>
<dbReference type="FunFam" id="3.30.559.30:FF:000006">
    <property type="entry name" value="Yersiniabactin polyketide/non-ribosomal peptide synthetase"/>
    <property type="match status" value="1"/>
</dbReference>
<dbReference type="InterPro" id="IPR001242">
    <property type="entry name" value="Condensation_dom"/>
</dbReference>
<dbReference type="CDD" id="cd02142">
    <property type="entry name" value="McbC_SagB-like_oxidoreductase"/>
    <property type="match status" value="1"/>
</dbReference>
<feature type="region of interest" description="Disordered" evidence="9">
    <location>
        <begin position="2482"/>
        <end position="2511"/>
    </location>
</feature>
<evidence type="ECO:0000256" key="2">
    <source>
        <dbReference type="ARBA" id="ARBA00005102"/>
    </source>
</evidence>
<dbReference type="GO" id="GO:0043041">
    <property type="term" value="P:amino acid activation for nonribosomal peptide biosynthetic process"/>
    <property type="evidence" value="ECO:0007669"/>
    <property type="project" value="TreeGrafter"/>
</dbReference>
<dbReference type="InterPro" id="IPR029479">
    <property type="entry name" value="Nitroreductase"/>
</dbReference>
<dbReference type="GO" id="GO:0016874">
    <property type="term" value="F:ligase activity"/>
    <property type="evidence" value="ECO:0007669"/>
    <property type="project" value="UniProtKB-KW"/>
</dbReference>
<comment type="pathway">
    <text evidence="2">Siderophore biosynthesis; mycobactin biosynthesis.</text>
</comment>
<dbReference type="InterPro" id="IPR029058">
    <property type="entry name" value="AB_hydrolase_fold"/>
</dbReference>
<evidence type="ECO:0000256" key="9">
    <source>
        <dbReference type="SAM" id="MobiDB-lite"/>
    </source>
</evidence>
<dbReference type="FunFam" id="1.10.1200.10:FF:000016">
    <property type="entry name" value="Non-ribosomal peptide synthase"/>
    <property type="match status" value="1"/>
</dbReference>
<dbReference type="GO" id="GO:0072330">
    <property type="term" value="P:monocarboxylic acid biosynthetic process"/>
    <property type="evidence" value="ECO:0007669"/>
    <property type="project" value="UniProtKB-ARBA"/>
</dbReference>
<accession>A0AA97AHU0</accession>
<feature type="region of interest" description="Disordered" evidence="9">
    <location>
        <begin position="209"/>
        <end position="228"/>
    </location>
</feature>
<dbReference type="Gene3D" id="1.10.1200.10">
    <property type="entry name" value="ACP-like"/>
    <property type="match status" value="1"/>
</dbReference>
<feature type="compositionally biased region" description="Polar residues" evidence="9">
    <location>
        <begin position="1006"/>
        <end position="1020"/>
    </location>
</feature>
<dbReference type="FunFam" id="3.30.559.10:FF:000023">
    <property type="entry name" value="Non-ribosomal peptide synthetase"/>
    <property type="match status" value="1"/>
</dbReference>
<organism evidence="11">
    <name type="scientific">Leptolyngbya sp. NK1-12</name>
    <dbReference type="NCBI Taxonomy" id="2547451"/>
    <lineage>
        <taxon>Bacteria</taxon>
        <taxon>Bacillati</taxon>
        <taxon>Cyanobacteriota</taxon>
        <taxon>Cyanophyceae</taxon>
        <taxon>Leptolyngbyales</taxon>
        <taxon>Leptolyngbyaceae</taxon>
        <taxon>Leptolyngbya group</taxon>
        <taxon>Leptolyngbya</taxon>
    </lineage>
</organism>
<dbReference type="Gene3D" id="3.30.300.30">
    <property type="match status" value="3"/>
</dbReference>
<dbReference type="GO" id="GO:0044550">
    <property type="term" value="P:secondary metabolite biosynthetic process"/>
    <property type="evidence" value="ECO:0007669"/>
    <property type="project" value="TreeGrafter"/>
</dbReference>
<dbReference type="FunFam" id="3.30.300.30:FF:000015">
    <property type="entry name" value="Nonribosomal peptide synthase SidD"/>
    <property type="match status" value="1"/>
</dbReference>
<dbReference type="GO" id="GO:0031177">
    <property type="term" value="F:phosphopantetheine binding"/>
    <property type="evidence" value="ECO:0007669"/>
    <property type="project" value="InterPro"/>
</dbReference>
<dbReference type="NCBIfam" id="TIGR01733">
    <property type="entry name" value="AA-adenyl-dom"/>
    <property type="match status" value="2"/>
</dbReference>
<keyword evidence="7" id="KW-0436">Ligase</keyword>
<dbReference type="PANTHER" id="PTHR45527:SF1">
    <property type="entry name" value="FATTY ACID SYNTHASE"/>
    <property type="match status" value="1"/>
</dbReference>
<evidence type="ECO:0000259" key="10">
    <source>
        <dbReference type="PROSITE" id="PS50075"/>
    </source>
</evidence>
<evidence type="ECO:0000256" key="3">
    <source>
        <dbReference type="ARBA" id="ARBA00007380"/>
    </source>
</evidence>
<dbReference type="Pfam" id="PF00881">
    <property type="entry name" value="Nitroreductase"/>
    <property type="match status" value="1"/>
</dbReference>
<evidence type="ECO:0000313" key="11">
    <source>
        <dbReference type="EMBL" id="WNZ21407.1"/>
    </source>
</evidence>
<feature type="domain" description="Carrier" evidence="10">
    <location>
        <begin position="2410"/>
        <end position="2485"/>
    </location>
</feature>
<dbReference type="CDD" id="cd19531">
    <property type="entry name" value="LCL_NRPS-like"/>
    <property type="match status" value="1"/>
</dbReference>
<dbReference type="RefSeq" id="WP_316432627.1">
    <property type="nucleotide sequence ID" value="NZ_CP053586.1"/>
</dbReference>
<evidence type="ECO:0000256" key="6">
    <source>
        <dbReference type="ARBA" id="ARBA00022553"/>
    </source>
</evidence>
<dbReference type="NCBIfam" id="NF003417">
    <property type="entry name" value="PRK04813.1"/>
    <property type="match status" value="3"/>
</dbReference>
<dbReference type="Gene3D" id="3.40.50.1820">
    <property type="entry name" value="alpha/beta hydrolase"/>
    <property type="match status" value="1"/>
</dbReference>
<dbReference type="GO" id="GO:0008610">
    <property type="term" value="P:lipid biosynthetic process"/>
    <property type="evidence" value="ECO:0007669"/>
    <property type="project" value="UniProtKB-ARBA"/>
</dbReference>
<dbReference type="InterPro" id="IPR000873">
    <property type="entry name" value="AMP-dep_synth/lig_dom"/>
</dbReference>
<dbReference type="GO" id="GO:0016491">
    <property type="term" value="F:oxidoreductase activity"/>
    <property type="evidence" value="ECO:0007669"/>
    <property type="project" value="InterPro"/>
</dbReference>
<keyword evidence="6" id="KW-0597">Phosphoprotein</keyword>
<dbReference type="FunFam" id="2.30.38.10:FF:000001">
    <property type="entry name" value="Non-ribosomal peptide synthetase PvdI"/>
    <property type="match status" value="1"/>
</dbReference>
<evidence type="ECO:0000256" key="4">
    <source>
        <dbReference type="ARBA" id="ARBA00016743"/>
    </source>
</evidence>
<dbReference type="FunFam" id="1.10.1200.10:FF:000005">
    <property type="entry name" value="Nonribosomal peptide synthetase 1"/>
    <property type="match status" value="1"/>
</dbReference>
<dbReference type="InterPro" id="IPR009081">
    <property type="entry name" value="PP-bd_ACP"/>
</dbReference>
<dbReference type="PROSITE" id="PS00012">
    <property type="entry name" value="PHOSPHOPANTETHEINE"/>
    <property type="match status" value="2"/>
</dbReference>
<proteinExistence type="inferred from homology"/>
<dbReference type="Gene3D" id="2.30.38.10">
    <property type="entry name" value="Luciferase, Domain 3"/>
    <property type="match status" value="2"/>
</dbReference>
<dbReference type="FunFam" id="3.30.559.30:FF:000001">
    <property type="entry name" value="Non-ribosomal peptide synthetase"/>
    <property type="match status" value="1"/>
</dbReference>
<dbReference type="SUPFAM" id="SSF52777">
    <property type="entry name" value="CoA-dependent acyltransferases"/>
    <property type="match status" value="4"/>
</dbReference>
<feature type="region of interest" description="Disordered" evidence="9">
    <location>
        <begin position="1788"/>
        <end position="1807"/>
    </location>
</feature>
<dbReference type="Gene3D" id="3.30.559.10">
    <property type="entry name" value="Chloramphenicol acetyltransferase-like domain"/>
    <property type="match status" value="2"/>
</dbReference>
<feature type="region of interest" description="Disordered" evidence="9">
    <location>
        <begin position="1001"/>
        <end position="1021"/>
    </location>
</feature>
<dbReference type="GO" id="GO:0005737">
    <property type="term" value="C:cytoplasm"/>
    <property type="evidence" value="ECO:0007669"/>
    <property type="project" value="TreeGrafter"/>
</dbReference>
<dbReference type="InterPro" id="IPR020845">
    <property type="entry name" value="AMP-binding_CS"/>
</dbReference>
<dbReference type="Gene3D" id="3.40.109.10">
    <property type="entry name" value="NADH Oxidase"/>
    <property type="match status" value="1"/>
</dbReference>
<dbReference type="FunFam" id="3.40.50.980:FF:000001">
    <property type="entry name" value="Non-ribosomal peptide synthetase"/>
    <property type="match status" value="2"/>
</dbReference>
<protein>
    <recommendedName>
        <fullName evidence="4">Phenyloxazoline synthase MbtB</fullName>
    </recommendedName>
    <alternativeName>
        <fullName evidence="8">Mycobactin synthetase protein B</fullName>
    </alternativeName>
</protein>
<dbReference type="PROSITE" id="PS50075">
    <property type="entry name" value="CARRIER"/>
    <property type="match status" value="2"/>
</dbReference>